<organism evidence="3 4">
    <name type="scientific">Trichoglossum hirsutum</name>
    <dbReference type="NCBI Taxonomy" id="265104"/>
    <lineage>
        <taxon>Eukaryota</taxon>
        <taxon>Fungi</taxon>
        <taxon>Dikarya</taxon>
        <taxon>Ascomycota</taxon>
        <taxon>Pezizomycotina</taxon>
        <taxon>Geoglossomycetes</taxon>
        <taxon>Geoglossales</taxon>
        <taxon>Geoglossaceae</taxon>
        <taxon>Trichoglossum</taxon>
    </lineage>
</organism>
<dbReference type="EMBL" id="JAGHQM010000127">
    <property type="protein sequence ID" value="KAH0565177.1"/>
    <property type="molecule type" value="Genomic_DNA"/>
</dbReference>
<evidence type="ECO:0000313" key="3">
    <source>
        <dbReference type="EMBL" id="KAH0565177.1"/>
    </source>
</evidence>
<name>A0A9P8LGP3_9PEZI</name>
<feature type="domain" description="DUF6594" evidence="2">
    <location>
        <begin position="47"/>
        <end position="202"/>
    </location>
</feature>
<reference evidence="3" key="1">
    <citation type="submission" date="2021-03" db="EMBL/GenBank/DDBJ databases">
        <title>Comparative genomics and phylogenomic investigation of the class Geoglossomycetes provide insights into ecological specialization and systematics.</title>
        <authorList>
            <person name="Melie T."/>
            <person name="Pirro S."/>
            <person name="Miller A.N."/>
            <person name="Quandt A."/>
        </authorList>
    </citation>
    <scope>NUCLEOTIDE SEQUENCE</scope>
    <source>
        <strain evidence="3">CAQ_001_2017</strain>
    </source>
</reference>
<keyword evidence="4" id="KW-1185">Reference proteome</keyword>
<gene>
    <name evidence="3" type="ORF">GP486_001423</name>
</gene>
<dbReference type="Pfam" id="PF20237">
    <property type="entry name" value="DUF6594"/>
    <property type="match status" value="1"/>
</dbReference>
<proteinExistence type="predicted"/>
<evidence type="ECO:0000259" key="2">
    <source>
        <dbReference type="Pfam" id="PF20237"/>
    </source>
</evidence>
<dbReference type="PANTHER" id="PTHR34502:SF3">
    <property type="entry name" value="DUF6594 DOMAIN-CONTAINING PROTEIN"/>
    <property type="match status" value="1"/>
</dbReference>
<dbReference type="InterPro" id="IPR046529">
    <property type="entry name" value="DUF6594"/>
</dbReference>
<dbReference type="PANTHER" id="PTHR34502">
    <property type="entry name" value="DUF6594 DOMAIN-CONTAINING PROTEIN-RELATED"/>
    <property type="match status" value="1"/>
</dbReference>
<evidence type="ECO:0000313" key="4">
    <source>
        <dbReference type="Proteomes" id="UP000750711"/>
    </source>
</evidence>
<accession>A0A9P8LGP3</accession>
<sequence>MSLPSSPTGAPEGSPVQPANRTPTGLDAYHDEKIEPIPIIDKDPMGYPRLAAFMNSDENFKLYRQFGYVHTRVLLHLQYELSSMEATLKNMDGADDRDEDRQLLLRSQDASIHDNPRREKLLKDFRGKLKEYDELLLLTYQLSSLPRPRPRDIESLDNFMSSKRPLVEREAGFINHGEDFVSPTCKPESGRVDDVIEGFLIRHPLWLTKVPH</sequence>
<comment type="caution">
    <text evidence="3">The sequence shown here is derived from an EMBL/GenBank/DDBJ whole genome shotgun (WGS) entry which is preliminary data.</text>
</comment>
<dbReference type="Proteomes" id="UP000750711">
    <property type="component" value="Unassembled WGS sequence"/>
</dbReference>
<protein>
    <recommendedName>
        <fullName evidence="2">DUF6594 domain-containing protein</fullName>
    </recommendedName>
</protein>
<dbReference type="AlphaFoldDB" id="A0A9P8LGP3"/>
<feature type="region of interest" description="Disordered" evidence="1">
    <location>
        <begin position="1"/>
        <end position="33"/>
    </location>
</feature>
<evidence type="ECO:0000256" key="1">
    <source>
        <dbReference type="SAM" id="MobiDB-lite"/>
    </source>
</evidence>